<organism evidence="1 2">
    <name type="scientific">Burkholderia mayonis</name>
    <dbReference type="NCBI Taxonomy" id="1385591"/>
    <lineage>
        <taxon>Bacteria</taxon>
        <taxon>Pseudomonadati</taxon>
        <taxon>Pseudomonadota</taxon>
        <taxon>Betaproteobacteria</taxon>
        <taxon>Burkholderiales</taxon>
        <taxon>Burkholderiaceae</taxon>
        <taxon>Burkholderia</taxon>
        <taxon>pseudomallei group</taxon>
    </lineage>
</organism>
<dbReference type="RefSeq" id="WP_066487931.1">
    <property type="nucleotide sequence ID" value="NZ_CP013388.1"/>
</dbReference>
<proteinExistence type="predicted"/>
<dbReference type="EMBL" id="CP013388">
    <property type="protein sequence ID" value="AOJ07902.1"/>
    <property type="molecule type" value="Genomic_DNA"/>
</dbReference>
<name>A0A1B4FW60_9BURK</name>
<accession>A0A1B4FW60</accession>
<gene>
    <name evidence="1" type="ORF">WS71_11770</name>
</gene>
<sequence length="82" mass="8979">MHPARAAAVLRGGADARRAVRRAFAIRVARAAITAALSRRRRLGAAHTPSHVAEMIVMSIPIPPVSLSWRPRGAFHFKVMFL</sequence>
<dbReference type="Proteomes" id="UP000067711">
    <property type="component" value="Chromosome 2"/>
</dbReference>
<dbReference type="AlphaFoldDB" id="A0A1B4FW60"/>
<evidence type="ECO:0000313" key="2">
    <source>
        <dbReference type="Proteomes" id="UP000067711"/>
    </source>
</evidence>
<evidence type="ECO:0000313" key="1">
    <source>
        <dbReference type="EMBL" id="AOJ07902.1"/>
    </source>
</evidence>
<reference evidence="1 2" key="1">
    <citation type="submission" date="2015-12" db="EMBL/GenBank/DDBJ databases">
        <title>Diversity of Burkholderia near neighbor genomes.</title>
        <authorList>
            <person name="Sahl J."/>
            <person name="Wagner D."/>
            <person name="Keim P."/>
        </authorList>
    </citation>
    <scope>NUCLEOTIDE SEQUENCE [LARGE SCALE GENOMIC DNA]</scope>
    <source>
        <strain evidence="1 2">BDU8</strain>
    </source>
</reference>
<protein>
    <submittedName>
        <fullName evidence="1">Uncharacterized protein</fullName>
    </submittedName>
</protein>